<dbReference type="PANTHER" id="PTHR11955">
    <property type="entry name" value="FATTY ACID BINDING PROTEIN"/>
    <property type="match status" value="1"/>
</dbReference>
<dbReference type="KEGG" id="obi:106877001"/>
<dbReference type="OrthoDB" id="9971011at2759"/>
<comment type="similarity">
    <text evidence="1">Belongs to the calycin superfamily. Fatty-acid binding protein (FABP) family.</text>
</comment>
<name>A0A0L8GGC5_OCTBM</name>
<organism evidence="2">
    <name type="scientific">Octopus bimaculoides</name>
    <name type="common">California two-spotted octopus</name>
    <dbReference type="NCBI Taxonomy" id="37653"/>
    <lineage>
        <taxon>Eukaryota</taxon>
        <taxon>Metazoa</taxon>
        <taxon>Spiralia</taxon>
        <taxon>Lophotrochozoa</taxon>
        <taxon>Mollusca</taxon>
        <taxon>Cephalopoda</taxon>
        <taxon>Coleoidea</taxon>
        <taxon>Octopodiformes</taxon>
        <taxon>Octopoda</taxon>
        <taxon>Incirrata</taxon>
        <taxon>Octopodidae</taxon>
        <taxon>Octopus</taxon>
    </lineage>
</organism>
<evidence type="ECO:0000256" key="1">
    <source>
        <dbReference type="ARBA" id="ARBA00008390"/>
    </source>
</evidence>
<evidence type="ECO:0008006" key="3">
    <source>
        <dbReference type="Google" id="ProtNLM"/>
    </source>
</evidence>
<accession>A0A0L8GGC5</accession>
<dbReference type="AlphaFoldDB" id="A0A0L8GGC5"/>
<dbReference type="InterPro" id="IPR012674">
    <property type="entry name" value="Calycin"/>
</dbReference>
<evidence type="ECO:0000313" key="2">
    <source>
        <dbReference type="EMBL" id="KOF76056.1"/>
    </source>
</evidence>
<dbReference type="Gene3D" id="2.40.128.20">
    <property type="match status" value="1"/>
</dbReference>
<sequence>MDSFVGKWEQSDAEPTNFDAFLDATGLPEEAKAKLKAARITVEYAKDGDSWKITTTSSGHSKTSVLQIGVPYQSTDLLGRKFTNVVTMDGPNKMKQSCTEWAESTIETESVLSGDTITLTCTTKGVSTSSVFKRA</sequence>
<dbReference type="CDD" id="cd00742">
    <property type="entry name" value="FABP"/>
    <property type="match status" value="1"/>
</dbReference>
<dbReference type="EMBL" id="KQ421893">
    <property type="protein sequence ID" value="KOF76056.1"/>
    <property type="molecule type" value="Genomic_DNA"/>
</dbReference>
<gene>
    <name evidence="2" type="ORF">OCBIM_22033838mg</name>
</gene>
<dbReference type="SUPFAM" id="SSF50814">
    <property type="entry name" value="Lipocalins"/>
    <property type="match status" value="1"/>
</dbReference>
<dbReference type="GO" id="GO:0008289">
    <property type="term" value="F:lipid binding"/>
    <property type="evidence" value="ECO:0007669"/>
    <property type="project" value="UniProtKB-KW"/>
</dbReference>
<dbReference type="InterPro" id="IPR031259">
    <property type="entry name" value="ILBP"/>
</dbReference>
<dbReference type="Pfam" id="PF14651">
    <property type="entry name" value="Lipocalin_7"/>
    <property type="match status" value="1"/>
</dbReference>
<protein>
    <recommendedName>
        <fullName evidence="3">Cytosolic fatty-acid binding proteins domain-containing protein</fullName>
    </recommendedName>
</protein>
<proteinExistence type="inferred from homology"/>
<reference evidence="2" key="1">
    <citation type="submission" date="2015-07" db="EMBL/GenBank/DDBJ databases">
        <title>MeaNS - Measles Nucleotide Surveillance Program.</title>
        <authorList>
            <person name="Tran T."/>
            <person name="Druce J."/>
        </authorList>
    </citation>
    <scope>NUCLEOTIDE SEQUENCE</scope>
    <source>
        <strain evidence="2">UCB-OBI-ISO-001</strain>
        <tissue evidence="2">Gonad</tissue>
    </source>
</reference>
<dbReference type="OMA" id="GNWICET"/>